<evidence type="ECO:0000313" key="1">
    <source>
        <dbReference type="EMBL" id="CAF3393616.1"/>
    </source>
</evidence>
<dbReference type="AlphaFoldDB" id="A0A817ZIR2"/>
<dbReference type="EMBL" id="CAJNYU010000842">
    <property type="protein sequence ID" value="CAF3393616.1"/>
    <property type="molecule type" value="Genomic_DNA"/>
</dbReference>
<sequence>MDLEDECSWNLWKKVNNKFDRQQMSDSIDALITEIEESWPSFLLHTHINREQREYIKDLRYQSTDKTFVVAQIDFSMNYTLVRQHEVQQEFFSQHQVTLFTIHLTIEKEQRNLAIISDYMEHTTVFVHCAQKVLTQFIKTNFPLVKKINYVSDGACAHFKNNASILNLIHHKIDFDLDACWTFTATGHGKGAGDGIDTVLKSSARRATLSKNILMSNAKDFYEFTQKQQLETARRSNKDIPGVHVFFLESDEVEEAKKSYLQARSE</sequence>
<organism evidence="1 2">
    <name type="scientific">Rotaria socialis</name>
    <dbReference type="NCBI Taxonomy" id="392032"/>
    <lineage>
        <taxon>Eukaryota</taxon>
        <taxon>Metazoa</taxon>
        <taxon>Spiralia</taxon>
        <taxon>Gnathifera</taxon>
        <taxon>Rotifera</taxon>
        <taxon>Eurotatoria</taxon>
        <taxon>Bdelloidea</taxon>
        <taxon>Philodinida</taxon>
        <taxon>Philodinidae</taxon>
        <taxon>Rotaria</taxon>
    </lineage>
</organism>
<accession>A0A817ZIR2</accession>
<dbReference type="Proteomes" id="UP000663869">
    <property type="component" value="Unassembled WGS sequence"/>
</dbReference>
<evidence type="ECO:0000313" key="2">
    <source>
        <dbReference type="Proteomes" id="UP000663869"/>
    </source>
</evidence>
<dbReference type="PANTHER" id="PTHR46601:SF1">
    <property type="entry name" value="ADF-H DOMAIN-CONTAINING PROTEIN"/>
    <property type="match status" value="1"/>
</dbReference>
<gene>
    <name evidence="1" type="ORF">FME351_LOCUS8386</name>
</gene>
<name>A0A817ZIR2_9BILA</name>
<proteinExistence type="predicted"/>
<comment type="caution">
    <text evidence="1">The sequence shown here is derived from an EMBL/GenBank/DDBJ whole genome shotgun (WGS) entry which is preliminary data.</text>
</comment>
<dbReference type="PANTHER" id="PTHR46601">
    <property type="entry name" value="ULP_PROTEASE DOMAIN-CONTAINING PROTEIN"/>
    <property type="match status" value="1"/>
</dbReference>
<reference evidence="1" key="1">
    <citation type="submission" date="2021-02" db="EMBL/GenBank/DDBJ databases">
        <authorList>
            <person name="Nowell W R."/>
        </authorList>
    </citation>
    <scope>NUCLEOTIDE SEQUENCE</scope>
</reference>
<feature type="non-terminal residue" evidence="1">
    <location>
        <position position="1"/>
    </location>
</feature>
<protein>
    <submittedName>
        <fullName evidence="1">Uncharacterized protein</fullName>
    </submittedName>
</protein>